<organism evidence="3 4">
    <name type="scientific">Luteimonas vadosa</name>
    <dbReference type="NCBI Taxonomy" id="1165507"/>
    <lineage>
        <taxon>Bacteria</taxon>
        <taxon>Pseudomonadati</taxon>
        <taxon>Pseudomonadota</taxon>
        <taxon>Gammaproteobacteria</taxon>
        <taxon>Lysobacterales</taxon>
        <taxon>Lysobacteraceae</taxon>
        <taxon>Luteimonas</taxon>
    </lineage>
</organism>
<dbReference type="SUPFAM" id="SSF54736">
    <property type="entry name" value="ClpS-like"/>
    <property type="match status" value="1"/>
</dbReference>
<name>A0ABP9DU34_9GAMM</name>
<dbReference type="Gene3D" id="3.30.1390.10">
    <property type="match status" value="1"/>
</dbReference>
<accession>A0ABP9DU34</accession>
<evidence type="ECO:0000313" key="3">
    <source>
        <dbReference type="EMBL" id="GAA4860107.1"/>
    </source>
</evidence>
<dbReference type="Pfam" id="PF00542">
    <property type="entry name" value="Ribosomal_L12"/>
    <property type="match status" value="1"/>
</dbReference>
<dbReference type="InterPro" id="IPR013823">
    <property type="entry name" value="Ribosomal_bL12_C"/>
</dbReference>
<dbReference type="EMBL" id="BAABJY010000001">
    <property type="protein sequence ID" value="GAA4860107.1"/>
    <property type="molecule type" value="Genomic_DNA"/>
</dbReference>
<sequence length="124" mass="12828">MESRHDGLRDGQAAIVVAAALQEKGIAFPPEAAAALESGNLIAAIKLVREANPGLGLKEAKEAVEGIPRFRSKTGADAVRDAASNDGARVPTVVEGDRGGLRWLVLLALVATAAAGWWWFSGAA</sequence>
<keyword evidence="1" id="KW-0472">Membrane</keyword>
<dbReference type="RefSeq" id="WP_345294389.1">
    <property type="nucleotide sequence ID" value="NZ_BAABJY010000001.1"/>
</dbReference>
<dbReference type="InterPro" id="IPR014719">
    <property type="entry name" value="Ribosomal_bL12_C/ClpS-like"/>
</dbReference>
<comment type="caution">
    <text evidence="3">The sequence shown here is derived from an EMBL/GenBank/DDBJ whole genome shotgun (WGS) entry which is preliminary data.</text>
</comment>
<feature type="domain" description="Large ribosomal subunit protein bL12 C-terminal" evidence="2">
    <location>
        <begin position="41"/>
        <end position="90"/>
    </location>
</feature>
<reference evidence="4" key="1">
    <citation type="journal article" date="2019" name="Int. J. Syst. Evol. Microbiol.">
        <title>The Global Catalogue of Microorganisms (GCM) 10K type strain sequencing project: providing services to taxonomists for standard genome sequencing and annotation.</title>
        <authorList>
            <consortium name="The Broad Institute Genomics Platform"/>
            <consortium name="The Broad Institute Genome Sequencing Center for Infectious Disease"/>
            <person name="Wu L."/>
            <person name="Ma J."/>
        </authorList>
    </citation>
    <scope>NUCLEOTIDE SEQUENCE [LARGE SCALE GENOMIC DNA]</scope>
    <source>
        <strain evidence="4">JCM 18392</strain>
    </source>
</reference>
<proteinExistence type="predicted"/>
<dbReference type="Proteomes" id="UP001501323">
    <property type="component" value="Unassembled WGS sequence"/>
</dbReference>
<evidence type="ECO:0000259" key="2">
    <source>
        <dbReference type="Pfam" id="PF00542"/>
    </source>
</evidence>
<keyword evidence="1" id="KW-0812">Transmembrane</keyword>
<protein>
    <recommendedName>
        <fullName evidence="2">Large ribosomal subunit protein bL12 C-terminal domain-containing protein</fullName>
    </recommendedName>
</protein>
<keyword evidence="4" id="KW-1185">Reference proteome</keyword>
<gene>
    <name evidence="3" type="ORF">GCM10023332_10070</name>
</gene>
<evidence type="ECO:0000313" key="4">
    <source>
        <dbReference type="Proteomes" id="UP001501323"/>
    </source>
</evidence>
<keyword evidence="1" id="KW-1133">Transmembrane helix</keyword>
<feature type="transmembrane region" description="Helical" evidence="1">
    <location>
        <begin position="101"/>
        <end position="120"/>
    </location>
</feature>
<evidence type="ECO:0000256" key="1">
    <source>
        <dbReference type="SAM" id="Phobius"/>
    </source>
</evidence>